<evidence type="ECO:0000259" key="4">
    <source>
        <dbReference type="Pfam" id="PF00135"/>
    </source>
</evidence>
<dbReference type="Proteomes" id="UP000799538">
    <property type="component" value="Unassembled WGS sequence"/>
</dbReference>
<proteinExistence type="inferred from homology"/>
<keyword evidence="2 3" id="KW-0378">Hydrolase</keyword>
<dbReference type="PROSITE" id="PS00941">
    <property type="entry name" value="CARBOXYLESTERASE_B_2"/>
    <property type="match status" value="1"/>
</dbReference>
<dbReference type="InterPro" id="IPR050309">
    <property type="entry name" value="Type-B_Carboxylest/Lipase"/>
</dbReference>
<gene>
    <name evidence="5" type="ORF">BDZ85DRAFT_315124</name>
</gene>
<dbReference type="Gene3D" id="3.40.50.1820">
    <property type="entry name" value="alpha/beta hydrolase"/>
    <property type="match status" value="2"/>
</dbReference>
<feature type="chain" id="PRO_5025718217" description="Carboxylic ester hydrolase" evidence="3">
    <location>
        <begin position="21"/>
        <end position="476"/>
    </location>
</feature>
<evidence type="ECO:0000256" key="1">
    <source>
        <dbReference type="ARBA" id="ARBA00005964"/>
    </source>
</evidence>
<dbReference type="EC" id="3.1.1.-" evidence="3"/>
<accession>A0A6A6GPY8</accession>
<feature type="domain" description="Carboxylesterase type B" evidence="4">
    <location>
        <begin position="35"/>
        <end position="344"/>
    </location>
</feature>
<evidence type="ECO:0000256" key="3">
    <source>
        <dbReference type="RuleBase" id="RU361235"/>
    </source>
</evidence>
<organism evidence="5 6">
    <name type="scientific">Elsinoe ampelina</name>
    <dbReference type="NCBI Taxonomy" id="302913"/>
    <lineage>
        <taxon>Eukaryota</taxon>
        <taxon>Fungi</taxon>
        <taxon>Dikarya</taxon>
        <taxon>Ascomycota</taxon>
        <taxon>Pezizomycotina</taxon>
        <taxon>Dothideomycetes</taxon>
        <taxon>Dothideomycetidae</taxon>
        <taxon>Myriangiales</taxon>
        <taxon>Elsinoaceae</taxon>
        <taxon>Elsinoe</taxon>
    </lineage>
</organism>
<dbReference type="InterPro" id="IPR029058">
    <property type="entry name" value="AB_hydrolase_fold"/>
</dbReference>
<keyword evidence="6" id="KW-1185">Reference proteome</keyword>
<dbReference type="SUPFAM" id="SSF53474">
    <property type="entry name" value="alpha/beta-Hydrolases"/>
    <property type="match status" value="1"/>
</dbReference>
<dbReference type="Pfam" id="PF00135">
    <property type="entry name" value="COesterase"/>
    <property type="match status" value="1"/>
</dbReference>
<dbReference type="InterPro" id="IPR002018">
    <property type="entry name" value="CarbesteraseB"/>
</dbReference>
<feature type="signal peptide" evidence="3">
    <location>
        <begin position="1"/>
        <end position="20"/>
    </location>
</feature>
<keyword evidence="3" id="KW-0732">Signal</keyword>
<comment type="similarity">
    <text evidence="1 3">Belongs to the type-B carboxylesterase/lipase family.</text>
</comment>
<sequence>MWSKISFLTVLLSSPLLVLSTAPTDDHDYGRRGLTVKTTSGTVRGTINETAPDVRQFLGIPYAEPPVGLLRWQPPADLVNTKRDIDATTLPKACMQIRSTTPGLYSTQTGFQYLISTPVSEDCLTLSIWTPTSRKSRNLPVLVFIHGGALIEGGTSVPFQNPTNFVQRSQSHIVISIQYRLGIFGFPGAAGLDRQNPGLLDQRKAIEWISANIASFGGDPTRITLWGQSAGASSIDYYNFAYPTTPIASAFILDSGTVFLPFSIGNVSVFANLATSLNCTGPPTSQLSCLRALPAPTLLTAAAGLPFGPFPDNRTFFSDYPSLIAADAFAKVPAIYGSNKDESNDSFLCPLVKALTLRDQAPTRRTTYTYQYWGNFTNVSPQGQGAYHSSELPLLFGTMENLGKSTRFELETSGRMQDLWVEFARDPEGLRGEGWGTFEEGTGLVLGDQGSGRAVRGVKPQEGFVGWSGCGVGNGR</sequence>
<evidence type="ECO:0000313" key="6">
    <source>
        <dbReference type="Proteomes" id="UP000799538"/>
    </source>
</evidence>
<protein>
    <recommendedName>
        <fullName evidence="3">Carboxylic ester hydrolase</fullName>
        <ecNumber evidence="3">3.1.1.-</ecNumber>
    </recommendedName>
</protein>
<dbReference type="OrthoDB" id="408631at2759"/>
<dbReference type="AlphaFoldDB" id="A0A6A6GPY8"/>
<reference evidence="6" key="1">
    <citation type="journal article" date="2020" name="Stud. Mycol.">
        <title>101 Dothideomycetes genomes: A test case for predicting lifestyles and emergence of pathogens.</title>
        <authorList>
            <person name="Haridas S."/>
            <person name="Albert R."/>
            <person name="Binder M."/>
            <person name="Bloem J."/>
            <person name="LaButti K."/>
            <person name="Salamov A."/>
            <person name="Andreopoulos B."/>
            <person name="Baker S."/>
            <person name="Barry K."/>
            <person name="Bills G."/>
            <person name="Bluhm B."/>
            <person name="Cannon C."/>
            <person name="Castanera R."/>
            <person name="Culley D."/>
            <person name="Daum C."/>
            <person name="Ezra D."/>
            <person name="Gonzalez J."/>
            <person name="Henrissat B."/>
            <person name="Kuo A."/>
            <person name="Liang C."/>
            <person name="Lipzen A."/>
            <person name="Lutzoni F."/>
            <person name="Magnuson J."/>
            <person name="Mondo S."/>
            <person name="Nolan M."/>
            <person name="Ohm R."/>
            <person name="Pangilinan J."/>
            <person name="Park H.-J."/>
            <person name="Ramirez L."/>
            <person name="Alfaro M."/>
            <person name="Sun H."/>
            <person name="Tritt A."/>
            <person name="Yoshinaga Y."/>
            <person name="Zwiers L.-H."/>
            <person name="Turgeon B."/>
            <person name="Goodwin S."/>
            <person name="Spatafora J."/>
            <person name="Crous P."/>
            <person name="Grigoriev I."/>
        </authorList>
    </citation>
    <scope>NUCLEOTIDE SEQUENCE [LARGE SCALE GENOMIC DNA]</scope>
    <source>
        <strain evidence="6">CECT 20119</strain>
    </source>
</reference>
<dbReference type="GO" id="GO:0016787">
    <property type="term" value="F:hydrolase activity"/>
    <property type="evidence" value="ECO:0007669"/>
    <property type="project" value="UniProtKB-KW"/>
</dbReference>
<evidence type="ECO:0000313" key="5">
    <source>
        <dbReference type="EMBL" id="KAF2227560.1"/>
    </source>
</evidence>
<dbReference type="InterPro" id="IPR019826">
    <property type="entry name" value="Carboxylesterase_B_AS"/>
</dbReference>
<evidence type="ECO:0000256" key="2">
    <source>
        <dbReference type="ARBA" id="ARBA00022801"/>
    </source>
</evidence>
<dbReference type="PROSITE" id="PS00122">
    <property type="entry name" value="CARBOXYLESTERASE_B_1"/>
    <property type="match status" value="1"/>
</dbReference>
<dbReference type="PANTHER" id="PTHR11559">
    <property type="entry name" value="CARBOXYLESTERASE"/>
    <property type="match status" value="1"/>
</dbReference>
<dbReference type="InterPro" id="IPR019819">
    <property type="entry name" value="Carboxylesterase_B_CS"/>
</dbReference>
<dbReference type="EMBL" id="ML992501">
    <property type="protein sequence ID" value="KAF2227560.1"/>
    <property type="molecule type" value="Genomic_DNA"/>
</dbReference>
<name>A0A6A6GPY8_9PEZI</name>